<keyword evidence="3" id="KW-0731">Sigma factor</keyword>
<dbReference type="NCBIfam" id="TIGR02937">
    <property type="entry name" value="sigma70-ECF"/>
    <property type="match status" value="1"/>
</dbReference>
<dbReference type="eggNOG" id="COG1595">
    <property type="taxonomic scope" value="Bacteria"/>
</dbReference>
<organism evidence="8 9">
    <name type="scientific">Thauera aminoaromatica</name>
    <dbReference type="NCBI Taxonomy" id="164330"/>
    <lineage>
        <taxon>Bacteria</taxon>
        <taxon>Pseudomonadati</taxon>
        <taxon>Pseudomonadota</taxon>
        <taxon>Betaproteobacteria</taxon>
        <taxon>Rhodocyclales</taxon>
        <taxon>Zoogloeaceae</taxon>
        <taxon>Thauera</taxon>
    </lineage>
</organism>
<reference evidence="9" key="1">
    <citation type="submission" date="2009-05" db="EMBL/GenBank/DDBJ databases">
        <title>Complete sequence of chromosome of Thauera sp. MZ1T.</title>
        <authorList>
            <consortium name="US DOE Joint Genome Institute"/>
            <person name="Lucas S."/>
            <person name="Copeland A."/>
            <person name="Lapidus A."/>
            <person name="Glavina del Rio T."/>
            <person name="Dalin E."/>
            <person name="Tice H."/>
            <person name="Bruce D."/>
            <person name="Goodwin L."/>
            <person name="Pitluck S."/>
            <person name="Sims D."/>
            <person name="Brettin T."/>
            <person name="Detter J.C."/>
            <person name="Han C."/>
            <person name="Larimer F."/>
            <person name="Land M."/>
            <person name="Hauser L."/>
            <person name="Kyrpides N."/>
            <person name="Mikhailova N."/>
            <person name="Sayler G.S."/>
        </authorList>
    </citation>
    <scope>NUCLEOTIDE SEQUENCE [LARGE SCALE GENOMIC DNA]</scope>
    <source>
        <strain evidence="9">MZ1T</strain>
    </source>
</reference>
<dbReference type="OrthoDB" id="9780326at2"/>
<feature type="domain" description="RNA polymerase sigma factor 70 region 4 type 2" evidence="7">
    <location>
        <begin position="133"/>
        <end position="185"/>
    </location>
</feature>
<name>C4ZMF7_THASP</name>
<evidence type="ECO:0000256" key="1">
    <source>
        <dbReference type="ARBA" id="ARBA00010641"/>
    </source>
</evidence>
<dbReference type="PANTHER" id="PTHR43133:SF8">
    <property type="entry name" value="RNA POLYMERASE SIGMA FACTOR HI_1459-RELATED"/>
    <property type="match status" value="1"/>
</dbReference>
<dbReference type="GO" id="GO:0016987">
    <property type="term" value="F:sigma factor activity"/>
    <property type="evidence" value="ECO:0007669"/>
    <property type="project" value="UniProtKB-KW"/>
</dbReference>
<dbReference type="Pfam" id="PF08281">
    <property type="entry name" value="Sigma70_r4_2"/>
    <property type="match status" value="1"/>
</dbReference>
<dbReference type="GO" id="GO:0006352">
    <property type="term" value="P:DNA-templated transcription initiation"/>
    <property type="evidence" value="ECO:0007669"/>
    <property type="project" value="InterPro"/>
</dbReference>
<dbReference type="Gene3D" id="1.10.10.10">
    <property type="entry name" value="Winged helix-like DNA-binding domain superfamily/Winged helix DNA-binding domain"/>
    <property type="match status" value="1"/>
</dbReference>
<evidence type="ECO:0000256" key="2">
    <source>
        <dbReference type="ARBA" id="ARBA00023015"/>
    </source>
</evidence>
<dbReference type="HOGENOM" id="CLU_047691_3_4_4"/>
<dbReference type="RefSeq" id="WP_004305381.1">
    <property type="nucleotide sequence ID" value="NC_011662.2"/>
</dbReference>
<evidence type="ECO:0000259" key="7">
    <source>
        <dbReference type="Pfam" id="PF08281"/>
    </source>
</evidence>
<dbReference type="InterPro" id="IPR013325">
    <property type="entry name" value="RNA_pol_sigma_r2"/>
</dbReference>
<evidence type="ECO:0000259" key="6">
    <source>
        <dbReference type="Pfam" id="PF04542"/>
    </source>
</evidence>
<accession>C4ZMF7</accession>
<sequence length="198" mass="22137">MIGERPSSGADAGADTGEVRELARARAGDVAAFGALVRRHQERVFRFLHRMLDAREEAMELTQDVFVKAWQALPDWRPEAAFSTWLLQIARNAALDQLRRRQLVRFAPLEEGLEVADDAPGPEARYASRQRQAQLERALQRLAAEHREILLLREVEGLAYGELASVLGIAEGTVKSRLARARSALLEHFDPHTGASHE</sequence>
<dbReference type="InterPro" id="IPR013249">
    <property type="entry name" value="RNA_pol_sigma70_r4_t2"/>
</dbReference>
<dbReference type="SUPFAM" id="SSF88659">
    <property type="entry name" value="Sigma3 and sigma4 domains of RNA polymerase sigma factors"/>
    <property type="match status" value="1"/>
</dbReference>
<dbReference type="InterPro" id="IPR036388">
    <property type="entry name" value="WH-like_DNA-bd_sf"/>
</dbReference>
<dbReference type="InterPro" id="IPR014284">
    <property type="entry name" value="RNA_pol_sigma-70_dom"/>
</dbReference>
<dbReference type="SUPFAM" id="SSF88946">
    <property type="entry name" value="Sigma2 domain of RNA polymerase sigma factors"/>
    <property type="match status" value="1"/>
</dbReference>
<gene>
    <name evidence="8" type="ordered locus">Tmz1t_1920</name>
</gene>
<evidence type="ECO:0000256" key="5">
    <source>
        <dbReference type="ARBA" id="ARBA00023163"/>
    </source>
</evidence>
<reference evidence="8 9" key="2">
    <citation type="journal article" date="2012" name="Stand. Genomic Sci.">
        <title>Complete genome sequence of Thauera aminoaromatica strain MZ1T.</title>
        <authorList>
            <person name="Jiang K."/>
            <person name="Sanseverino J."/>
            <person name="Chauhan A."/>
            <person name="Lucas S."/>
            <person name="Copeland A."/>
            <person name="Lapidus A."/>
            <person name="Del Rio T.G."/>
            <person name="Dalin E."/>
            <person name="Tice H."/>
            <person name="Bruce D."/>
            <person name="Goodwin L."/>
            <person name="Pitluck S."/>
            <person name="Sims D."/>
            <person name="Brettin T."/>
            <person name="Detter J.C."/>
            <person name="Han C."/>
            <person name="Chang Y.J."/>
            <person name="Larimer F."/>
            <person name="Land M."/>
            <person name="Hauser L."/>
            <person name="Kyrpides N.C."/>
            <person name="Mikhailova N."/>
            <person name="Moser S."/>
            <person name="Jegier P."/>
            <person name="Close D."/>
            <person name="Debruyn J.M."/>
            <person name="Wang Y."/>
            <person name="Layton A.C."/>
            <person name="Allen M.S."/>
            <person name="Sayler G.S."/>
        </authorList>
    </citation>
    <scope>NUCLEOTIDE SEQUENCE [LARGE SCALE GENOMIC DNA]</scope>
    <source>
        <strain evidence="8 9">MZ1T</strain>
    </source>
</reference>
<keyword evidence="2" id="KW-0805">Transcription regulation</keyword>
<feature type="domain" description="RNA polymerase sigma-70 region 2" evidence="6">
    <location>
        <begin position="36"/>
        <end position="102"/>
    </location>
</feature>
<dbReference type="EMBL" id="CP001281">
    <property type="protein sequence ID" value="ACK54671.1"/>
    <property type="molecule type" value="Genomic_DNA"/>
</dbReference>
<dbReference type="CDD" id="cd06171">
    <property type="entry name" value="Sigma70_r4"/>
    <property type="match status" value="1"/>
</dbReference>
<dbReference type="InterPro" id="IPR013324">
    <property type="entry name" value="RNA_pol_sigma_r3/r4-like"/>
</dbReference>
<dbReference type="InterPro" id="IPR007627">
    <property type="entry name" value="RNA_pol_sigma70_r2"/>
</dbReference>
<evidence type="ECO:0000313" key="8">
    <source>
        <dbReference type="EMBL" id="ACK54671.1"/>
    </source>
</evidence>
<dbReference type="Gene3D" id="1.10.1740.10">
    <property type="match status" value="1"/>
</dbReference>
<dbReference type="AlphaFoldDB" id="C4ZMF7"/>
<dbReference type="Proteomes" id="UP000002186">
    <property type="component" value="Chromosome"/>
</dbReference>
<protein>
    <submittedName>
        <fullName evidence="8">RNA polymerase, sigma-24 subunit, ECF subfamily</fullName>
    </submittedName>
</protein>
<dbReference type="Pfam" id="PF04542">
    <property type="entry name" value="Sigma70_r2"/>
    <property type="match status" value="1"/>
</dbReference>
<proteinExistence type="inferred from homology"/>
<comment type="similarity">
    <text evidence="1">Belongs to the sigma-70 factor family. ECF subfamily.</text>
</comment>
<dbReference type="GO" id="GO:0003677">
    <property type="term" value="F:DNA binding"/>
    <property type="evidence" value="ECO:0007669"/>
    <property type="project" value="UniProtKB-KW"/>
</dbReference>
<keyword evidence="4" id="KW-0238">DNA-binding</keyword>
<keyword evidence="9" id="KW-1185">Reference proteome</keyword>
<dbReference type="InterPro" id="IPR039425">
    <property type="entry name" value="RNA_pol_sigma-70-like"/>
</dbReference>
<dbReference type="STRING" id="85643.Tmz1t_1920"/>
<keyword evidence="5" id="KW-0804">Transcription</keyword>
<dbReference type="PANTHER" id="PTHR43133">
    <property type="entry name" value="RNA POLYMERASE ECF-TYPE SIGMA FACTO"/>
    <property type="match status" value="1"/>
</dbReference>
<dbReference type="KEGG" id="tmz:Tmz1t_1920"/>
<evidence type="ECO:0000313" key="9">
    <source>
        <dbReference type="Proteomes" id="UP000002186"/>
    </source>
</evidence>
<evidence type="ECO:0000256" key="4">
    <source>
        <dbReference type="ARBA" id="ARBA00023125"/>
    </source>
</evidence>
<evidence type="ECO:0000256" key="3">
    <source>
        <dbReference type="ARBA" id="ARBA00023082"/>
    </source>
</evidence>